<name>A0A939HN16_9PROT</name>
<sequence length="77" mass="8249">MSADRKVHYVLEEGVGSVQDGVEGLFSRLKSYDALQPHSRCAASEACRDIVIDQPGLALATSAFAGFLAGALLKRRQ</sequence>
<evidence type="ECO:0008006" key="3">
    <source>
        <dbReference type="Google" id="ProtNLM"/>
    </source>
</evidence>
<keyword evidence="2" id="KW-1185">Reference proteome</keyword>
<comment type="caution">
    <text evidence="1">The sequence shown here is derived from an EMBL/GenBank/DDBJ whole genome shotgun (WGS) entry which is preliminary data.</text>
</comment>
<accession>A0A939HN16</accession>
<dbReference type="AlphaFoldDB" id="A0A939HN16"/>
<proteinExistence type="predicted"/>
<reference evidence="1" key="1">
    <citation type="submission" date="2021-03" db="EMBL/GenBank/DDBJ databases">
        <title>The complete genome sequence of Acetobacter sp. TBRC 12339.</title>
        <authorList>
            <person name="Charoenyingcharoen P."/>
            <person name="Yukphan P."/>
        </authorList>
    </citation>
    <scope>NUCLEOTIDE SEQUENCE</scope>
    <source>
        <strain evidence="1">TBRC 12339</strain>
    </source>
</reference>
<dbReference type="Proteomes" id="UP000664073">
    <property type="component" value="Unassembled WGS sequence"/>
</dbReference>
<evidence type="ECO:0000313" key="1">
    <source>
        <dbReference type="EMBL" id="MBO1323929.1"/>
    </source>
</evidence>
<organism evidence="1 2">
    <name type="scientific">Acetobacter garciniae</name>
    <dbReference type="NCBI Taxonomy" id="2817435"/>
    <lineage>
        <taxon>Bacteria</taxon>
        <taxon>Pseudomonadati</taxon>
        <taxon>Pseudomonadota</taxon>
        <taxon>Alphaproteobacteria</taxon>
        <taxon>Acetobacterales</taxon>
        <taxon>Acetobacteraceae</taxon>
        <taxon>Acetobacter</taxon>
    </lineage>
</organism>
<dbReference type="EMBL" id="JAFVMH010000001">
    <property type="protein sequence ID" value="MBO1323929.1"/>
    <property type="molecule type" value="Genomic_DNA"/>
</dbReference>
<gene>
    <name evidence="1" type="ORF">J2D77_02010</name>
</gene>
<protein>
    <recommendedName>
        <fullName evidence="3">DUF883 domain-containing protein</fullName>
    </recommendedName>
</protein>
<dbReference type="RefSeq" id="WP_207844581.1">
    <property type="nucleotide sequence ID" value="NZ_JAFVMH010000001.1"/>
</dbReference>
<evidence type="ECO:0000313" key="2">
    <source>
        <dbReference type="Proteomes" id="UP000664073"/>
    </source>
</evidence>